<comment type="function">
    <text evidence="7">Part of the tripartite ATP-independent periplasmic (TRAP) transport system.</text>
</comment>
<dbReference type="PANTHER" id="PTHR33362:SF7">
    <property type="entry name" value="SLL1103 PROTEIN"/>
    <property type="match status" value="1"/>
</dbReference>
<keyword evidence="3 7" id="KW-0997">Cell inner membrane</keyword>
<sequence length="725" mass="78970">MPIASTMTSDDQPAPAQTFKRPLFGQWLATLPVFLLLTLTLVIGTGEMLHGQLLRMGERLFGDPAAGVQYFMLRADPVTPTCDPAPDIDALLARQPAQASSDIDDLFDAAEVDPQAQRSALERAAQLCAQRHTLHAAVVAHMTPELKLFRSLETSFFGIFRFGTDNRALLLLLLISIAGVTTTLRRHHISLRPAKTRLDHRVSAAGMVIANALLVYSCSHYLHTLLNADLPLSRPYLNGLWIALFSCLCLISAYHLLKPPADAKPGGNLGLALLATPLYAIMAISSFTSFSLQGHYGGIAIYLGQLVELSGIFLNLALFIWAGMLLKQTNVVDRFLDLVRPWRLSPELLTWILLIGAAVPTAYTGASGIFVIAAGAIIYREVLLSGGRRQFALAVSAMSGSLGVVLRPCLLIVVVAALNKQVTTAELYNWGIAVFVLTSSLFFIASQVLRQQPINIAHPRDAIPAMARAVVPVAPYILIAIGVVWVYSYLLDTRLNEFTAPVMLPVILLVVLIFDKLRGESLVEAPSARTIENDQGNSQRNFTQAVGAATYDTVGHIGALTLLMALSVSTGGVIERSGLMELIPQDFQSIWLALTALMVVLFLIGMVMDAFGVVILVSATIAPIAYANGIHPVHFWMIALTAMELAYLSPPVALNHLLARQVVGEAEIAAANEEVRDKGFYYRYERWILPMTVMIVALLIVTYGGELIVEHGAQTLELWRSWLPQ</sequence>
<evidence type="ECO:0000256" key="6">
    <source>
        <dbReference type="ARBA" id="ARBA00023136"/>
    </source>
</evidence>
<dbReference type="InterPro" id="IPR004681">
    <property type="entry name" value="TRAP_DctM"/>
</dbReference>
<dbReference type="Proteomes" id="UP000199467">
    <property type="component" value="Unassembled WGS sequence"/>
</dbReference>
<organism evidence="9 10">
    <name type="scientific">Ectopseudomonas chengduensis</name>
    <dbReference type="NCBI Taxonomy" id="489632"/>
    <lineage>
        <taxon>Bacteria</taxon>
        <taxon>Pseudomonadati</taxon>
        <taxon>Pseudomonadota</taxon>
        <taxon>Gammaproteobacteria</taxon>
        <taxon>Pseudomonadales</taxon>
        <taxon>Pseudomonadaceae</taxon>
        <taxon>Ectopseudomonas</taxon>
    </lineage>
</organism>
<protein>
    <submittedName>
        <fullName evidence="9">TRAP-type C4-dicarboxylate transport system, large permease component</fullName>
    </submittedName>
</protein>
<evidence type="ECO:0000259" key="8">
    <source>
        <dbReference type="Pfam" id="PF06808"/>
    </source>
</evidence>
<proteinExistence type="predicted"/>
<evidence type="ECO:0000256" key="5">
    <source>
        <dbReference type="ARBA" id="ARBA00022989"/>
    </source>
</evidence>
<dbReference type="Pfam" id="PF06808">
    <property type="entry name" value="DctM"/>
    <property type="match status" value="1"/>
</dbReference>
<reference evidence="10" key="1">
    <citation type="submission" date="2016-10" db="EMBL/GenBank/DDBJ databases">
        <authorList>
            <person name="Varghese N."/>
            <person name="Submissions S."/>
        </authorList>
    </citation>
    <scope>NUCLEOTIDE SEQUENCE [LARGE SCALE GENOMIC DNA]</scope>
    <source>
        <strain evidence="10">DSM 26382</strain>
    </source>
</reference>
<evidence type="ECO:0000256" key="1">
    <source>
        <dbReference type="ARBA" id="ARBA00004429"/>
    </source>
</evidence>
<keyword evidence="7" id="KW-0813">Transport</keyword>
<dbReference type="InterPro" id="IPR010656">
    <property type="entry name" value="DctM"/>
</dbReference>
<evidence type="ECO:0000256" key="3">
    <source>
        <dbReference type="ARBA" id="ARBA00022519"/>
    </source>
</evidence>
<comment type="subcellular location">
    <subcellularLocation>
        <location evidence="1 7">Cell inner membrane</location>
        <topology evidence="1 7">Multi-pass membrane protein</topology>
    </subcellularLocation>
</comment>
<dbReference type="GO" id="GO:0005886">
    <property type="term" value="C:plasma membrane"/>
    <property type="evidence" value="ECO:0007669"/>
    <property type="project" value="UniProtKB-SubCell"/>
</dbReference>
<dbReference type="RefSeq" id="WP_090336906.1">
    <property type="nucleotide sequence ID" value="NZ_FMZQ01000010.1"/>
</dbReference>
<feature type="domain" description="TRAP C4-dicarboxylate transport system permease DctM subunit" evidence="8">
    <location>
        <begin position="273"/>
        <end position="701"/>
    </location>
</feature>
<dbReference type="EMBL" id="FMZQ01000010">
    <property type="protein sequence ID" value="SDD06737.1"/>
    <property type="molecule type" value="Genomic_DNA"/>
</dbReference>
<keyword evidence="4" id="KW-0812">Transmembrane</keyword>
<name>A0A1G6RRZ5_9GAMM</name>
<gene>
    <name evidence="9" type="ORF">SAMN05216576_11081</name>
</gene>
<keyword evidence="2" id="KW-1003">Cell membrane</keyword>
<evidence type="ECO:0000313" key="9">
    <source>
        <dbReference type="EMBL" id="SDD06737.1"/>
    </source>
</evidence>
<evidence type="ECO:0000256" key="2">
    <source>
        <dbReference type="ARBA" id="ARBA00022475"/>
    </source>
</evidence>
<keyword evidence="10" id="KW-1185">Reference proteome</keyword>
<evidence type="ECO:0000313" key="10">
    <source>
        <dbReference type="Proteomes" id="UP000199467"/>
    </source>
</evidence>
<evidence type="ECO:0000256" key="4">
    <source>
        <dbReference type="ARBA" id="ARBA00022692"/>
    </source>
</evidence>
<keyword evidence="6" id="KW-0472">Membrane</keyword>
<dbReference type="GO" id="GO:0022857">
    <property type="term" value="F:transmembrane transporter activity"/>
    <property type="evidence" value="ECO:0007669"/>
    <property type="project" value="UniProtKB-UniRule"/>
</dbReference>
<dbReference type="AlphaFoldDB" id="A0A1G6RRZ5"/>
<dbReference type="PANTHER" id="PTHR33362">
    <property type="entry name" value="SIALIC ACID TRAP TRANSPORTER PERMEASE PROTEIN SIAT-RELATED"/>
    <property type="match status" value="1"/>
</dbReference>
<accession>A0A1G6RRZ5</accession>
<evidence type="ECO:0000256" key="7">
    <source>
        <dbReference type="RuleBase" id="RU369079"/>
    </source>
</evidence>
<keyword evidence="5" id="KW-1133">Transmembrane helix</keyword>